<gene>
    <name evidence="1" type="ORF">MENTE1834_LOCUS26213</name>
</gene>
<keyword evidence="2" id="KW-1185">Reference proteome</keyword>
<reference evidence="1" key="1">
    <citation type="submission" date="2023-11" db="EMBL/GenBank/DDBJ databases">
        <authorList>
            <person name="Poullet M."/>
        </authorList>
    </citation>
    <scope>NUCLEOTIDE SEQUENCE</scope>
    <source>
        <strain evidence="1">E1834</strain>
    </source>
</reference>
<sequence>MKKLKFFGIFLLFILFVYCVPKVEGNTDDETEVNEENSQVEGNTDDEPEANQVINEAGEGSGTQEGGNNRKWKSATNRRTVKRRERKQKLKEAITASQGGKTHFLRIILFKNLNIWGFKRADFPYFPYVVYMGVSVI</sequence>
<comment type="caution">
    <text evidence="1">The sequence shown here is derived from an EMBL/GenBank/DDBJ whole genome shotgun (WGS) entry which is preliminary data.</text>
</comment>
<name>A0ACB0ZJS0_MELEN</name>
<dbReference type="Proteomes" id="UP001497535">
    <property type="component" value="Unassembled WGS sequence"/>
</dbReference>
<proteinExistence type="predicted"/>
<protein>
    <submittedName>
        <fullName evidence="1">Uncharacterized protein</fullName>
    </submittedName>
</protein>
<organism evidence="1 2">
    <name type="scientific">Meloidogyne enterolobii</name>
    <name type="common">Root-knot nematode worm</name>
    <name type="synonym">Meloidogyne mayaguensis</name>
    <dbReference type="NCBI Taxonomy" id="390850"/>
    <lineage>
        <taxon>Eukaryota</taxon>
        <taxon>Metazoa</taxon>
        <taxon>Ecdysozoa</taxon>
        <taxon>Nematoda</taxon>
        <taxon>Chromadorea</taxon>
        <taxon>Rhabditida</taxon>
        <taxon>Tylenchina</taxon>
        <taxon>Tylenchomorpha</taxon>
        <taxon>Tylenchoidea</taxon>
        <taxon>Meloidogynidae</taxon>
        <taxon>Meloidogyninae</taxon>
        <taxon>Meloidogyne</taxon>
    </lineage>
</organism>
<dbReference type="EMBL" id="CAVMJV010000037">
    <property type="protein sequence ID" value="CAK5079123.1"/>
    <property type="molecule type" value="Genomic_DNA"/>
</dbReference>
<evidence type="ECO:0000313" key="2">
    <source>
        <dbReference type="Proteomes" id="UP001497535"/>
    </source>
</evidence>
<accession>A0ACB0ZJS0</accession>
<evidence type="ECO:0000313" key="1">
    <source>
        <dbReference type="EMBL" id="CAK5079123.1"/>
    </source>
</evidence>